<proteinExistence type="predicted"/>
<evidence type="ECO:0000313" key="1">
    <source>
        <dbReference type="EMBL" id="MBE9040994.1"/>
    </source>
</evidence>
<comment type="caution">
    <text evidence="1">The sequence shown here is derived from an EMBL/GenBank/DDBJ whole genome shotgun (WGS) entry which is preliminary data.</text>
</comment>
<evidence type="ECO:0000313" key="2">
    <source>
        <dbReference type="Proteomes" id="UP000621799"/>
    </source>
</evidence>
<dbReference type="AlphaFoldDB" id="A0A928VWT5"/>
<name>A0A928VWT5_9CYAN</name>
<gene>
    <name evidence="1" type="ORF">IQ235_09400</name>
</gene>
<accession>A0A928VWT5</accession>
<dbReference type="RefSeq" id="WP_264321224.1">
    <property type="nucleotide sequence ID" value="NZ_JADEXN010000139.1"/>
</dbReference>
<organism evidence="1 2">
    <name type="scientific">Zarconia navalis LEGE 11467</name>
    <dbReference type="NCBI Taxonomy" id="1828826"/>
    <lineage>
        <taxon>Bacteria</taxon>
        <taxon>Bacillati</taxon>
        <taxon>Cyanobacteriota</taxon>
        <taxon>Cyanophyceae</taxon>
        <taxon>Oscillatoriophycideae</taxon>
        <taxon>Oscillatoriales</taxon>
        <taxon>Oscillatoriales incertae sedis</taxon>
        <taxon>Zarconia</taxon>
        <taxon>Zarconia navalis</taxon>
    </lineage>
</organism>
<protein>
    <submittedName>
        <fullName evidence="1">Uncharacterized protein</fullName>
    </submittedName>
</protein>
<dbReference type="EMBL" id="JADEXN010000139">
    <property type="protein sequence ID" value="MBE9040994.1"/>
    <property type="molecule type" value="Genomic_DNA"/>
</dbReference>
<sequence>MPDITISLDESQYNWLLETVEYEVDYFETLGGDRTEEENQELQRFRDLKDRLEKDSIES</sequence>
<keyword evidence="2" id="KW-1185">Reference proteome</keyword>
<dbReference type="Proteomes" id="UP000621799">
    <property type="component" value="Unassembled WGS sequence"/>
</dbReference>
<reference evidence="1" key="1">
    <citation type="submission" date="2020-10" db="EMBL/GenBank/DDBJ databases">
        <authorList>
            <person name="Castelo-Branco R."/>
            <person name="Eusebio N."/>
            <person name="Adriana R."/>
            <person name="Vieira A."/>
            <person name="Brugerolle De Fraissinette N."/>
            <person name="Rezende De Castro R."/>
            <person name="Schneider M.P."/>
            <person name="Vasconcelos V."/>
            <person name="Leao P.N."/>
        </authorList>
    </citation>
    <scope>NUCLEOTIDE SEQUENCE</scope>
    <source>
        <strain evidence="1">LEGE 11467</strain>
    </source>
</reference>